<feature type="region of interest" description="Disordered" evidence="4">
    <location>
        <begin position="86"/>
        <end position="141"/>
    </location>
</feature>
<dbReference type="CDD" id="cd14688">
    <property type="entry name" value="bZIP_YAP"/>
    <property type="match status" value="1"/>
</dbReference>
<dbReference type="GO" id="GO:0090575">
    <property type="term" value="C:RNA polymerase II transcription regulator complex"/>
    <property type="evidence" value="ECO:0007669"/>
    <property type="project" value="TreeGrafter"/>
</dbReference>
<comment type="subcellular location">
    <subcellularLocation>
        <location evidence="1">Nucleus</location>
    </subcellularLocation>
</comment>
<dbReference type="PANTHER" id="PTHR40621">
    <property type="entry name" value="TRANSCRIPTION FACTOR KAPC-RELATED"/>
    <property type="match status" value="1"/>
</dbReference>
<keyword evidence="3" id="KW-0175">Coiled coil</keyword>
<feature type="domain" description="BZIP" evidence="5">
    <location>
        <begin position="7"/>
        <end position="21"/>
    </location>
</feature>
<feature type="coiled-coil region" evidence="3">
    <location>
        <begin position="26"/>
        <end position="67"/>
    </location>
</feature>
<feature type="compositionally biased region" description="Polar residues" evidence="4">
    <location>
        <begin position="104"/>
        <end position="120"/>
    </location>
</feature>
<dbReference type="OrthoDB" id="2285533at2759"/>
<dbReference type="PANTHER" id="PTHR40621:SF6">
    <property type="entry name" value="AP-1-LIKE TRANSCRIPTION FACTOR YAP1-RELATED"/>
    <property type="match status" value="1"/>
</dbReference>
<dbReference type="GO" id="GO:0000976">
    <property type="term" value="F:transcription cis-regulatory region binding"/>
    <property type="evidence" value="ECO:0007669"/>
    <property type="project" value="InterPro"/>
</dbReference>
<dbReference type="SUPFAM" id="SSF57959">
    <property type="entry name" value="Leucine zipper domain"/>
    <property type="match status" value="1"/>
</dbReference>
<keyword evidence="7" id="KW-1185">Reference proteome</keyword>
<dbReference type="PROSITE" id="PS00036">
    <property type="entry name" value="BZIP_BASIC"/>
    <property type="match status" value="1"/>
</dbReference>
<sequence length="408" mass="44578">MSDTALRKKKNANAQATFRQRRANYIATLEETVTSLESVLLQLQDSCREARSEAGDLQQDNARLRHELRERERFWRALWPAKKTEEAPESDDLPLLPSRFASPSHPQRTNINNRTSSSHGHYSDDIKGYQTSDETSNSLGSSSYISAPTHSYVTQSPALSYTNVETEQITSGGAGHHTNARVSRYGSYSYLMQPINGDGPCIHNAAQTLSANGSPTMTSSDVYANCHFEEQKTQLNHLETTSYLFPSSGSISPTSSTPASSSSMSLTSPFQLMLPADGTITQGRAEFDYRRYSNTHGAYLTLHGGTADISLPSMGSDGVCYRLGPCRASSGPSPLLPSLPQLSGSKNSLHHEWGGSEGEAASYSKLQPCRRHSRELRSPSPGAPPIPGTLAVIKAQYFGTLRRIRTRT</sequence>
<reference evidence="6" key="1">
    <citation type="journal article" date="2020" name="New Phytol.">
        <title>Comparative genomics reveals dynamic genome evolution in host specialist ectomycorrhizal fungi.</title>
        <authorList>
            <person name="Lofgren L.A."/>
            <person name="Nguyen N.H."/>
            <person name="Vilgalys R."/>
            <person name="Ruytinx J."/>
            <person name="Liao H.L."/>
            <person name="Branco S."/>
            <person name="Kuo A."/>
            <person name="LaButti K."/>
            <person name="Lipzen A."/>
            <person name="Andreopoulos W."/>
            <person name="Pangilinan J."/>
            <person name="Riley R."/>
            <person name="Hundley H."/>
            <person name="Na H."/>
            <person name="Barry K."/>
            <person name="Grigoriev I.V."/>
            <person name="Stajich J.E."/>
            <person name="Kennedy P.G."/>
        </authorList>
    </citation>
    <scope>NUCLEOTIDE SEQUENCE</scope>
    <source>
        <strain evidence="6">FC423</strain>
    </source>
</reference>
<dbReference type="GO" id="GO:0001228">
    <property type="term" value="F:DNA-binding transcription activator activity, RNA polymerase II-specific"/>
    <property type="evidence" value="ECO:0007669"/>
    <property type="project" value="TreeGrafter"/>
</dbReference>
<dbReference type="InterPro" id="IPR046347">
    <property type="entry name" value="bZIP_sf"/>
</dbReference>
<comment type="caution">
    <text evidence="6">The sequence shown here is derived from an EMBL/GenBank/DDBJ whole genome shotgun (WGS) entry which is preliminary data.</text>
</comment>
<evidence type="ECO:0000256" key="2">
    <source>
        <dbReference type="ARBA" id="ARBA00023242"/>
    </source>
</evidence>
<evidence type="ECO:0000256" key="1">
    <source>
        <dbReference type="ARBA" id="ARBA00004123"/>
    </source>
</evidence>
<evidence type="ECO:0000256" key="3">
    <source>
        <dbReference type="SAM" id="Coils"/>
    </source>
</evidence>
<dbReference type="InterPro" id="IPR050936">
    <property type="entry name" value="AP-1-like"/>
</dbReference>
<dbReference type="GeneID" id="64701178"/>
<gene>
    <name evidence="6" type="ORF">F5147DRAFT_722565</name>
</gene>
<name>A0A9P7JNE9_9AGAM</name>
<dbReference type="Proteomes" id="UP000823399">
    <property type="component" value="Unassembled WGS sequence"/>
</dbReference>
<dbReference type="InterPro" id="IPR004827">
    <property type="entry name" value="bZIP"/>
</dbReference>
<dbReference type="RefSeq" id="XP_041286857.1">
    <property type="nucleotide sequence ID" value="XM_041438919.1"/>
</dbReference>
<evidence type="ECO:0000259" key="5">
    <source>
        <dbReference type="PROSITE" id="PS00036"/>
    </source>
</evidence>
<feature type="compositionally biased region" description="Low complexity" evidence="4">
    <location>
        <begin position="332"/>
        <end position="345"/>
    </location>
</feature>
<accession>A0A9P7JNE9</accession>
<organism evidence="6 7">
    <name type="scientific">Suillus discolor</name>
    <dbReference type="NCBI Taxonomy" id="1912936"/>
    <lineage>
        <taxon>Eukaryota</taxon>
        <taxon>Fungi</taxon>
        <taxon>Dikarya</taxon>
        <taxon>Basidiomycota</taxon>
        <taxon>Agaricomycotina</taxon>
        <taxon>Agaricomycetes</taxon>
        <taxon>Agaricomycetidae</taxon>
        <taxon>Boletales</taxon>
        <taxon>Suillineae</taxon>
        <taxon>Suillaceae</taxon>
        <taxon>Suillus</taxon>
    </lineage>
</organism>
<evidence type="ECO:0000313" key="7">
    <source>
        <dbReference type="Proteomes" id="UP000823399"/>
    </source>
</evidence>
<evidence type="ECO:0000256" key="4">
    <source>
        <dbReference type="SAM" id="MobiDB-lite"/>
    </source>
</evidence>
<evidence type="ECO:0000313" key="6">
    <source>
        <dbReference type="EMBL" id="KAG2092332.1"/>
    </source>
</evidence>
<dbReference type="AlphaFoldDB" id="A0A9P7JNE9"/>
<protein>
    <recommendedName>
        <fullName evidence="5">BZIP domain-containing protein</fullName>
    </recommendedName>
</protein>
<dbReference type="Gene3D" id="1.20.5.170">
    <property type="match status" value="1"/>
</dbReference>
<proteinExistence type="predicted"/>
<dbReference type="EMBL" id="JABBWM010000091">
    <property type="protein sequence ID" value="KAG2092332.1"/>
    <property type="molecule type" value="Genomic_DNA"/>
</dbReference>
<keyword evidence="2" id="KW-0539">Nucleus</keyword>
<feature type="compositionally biased region" description="Polar residues" evidence="4">
    <location>
        <begin position="129"/>
        <end position="141"/>
    </location>
</feature>
<feature type="region of interest" description="Disordered" evidence="4">
    <location>
        <begin position="332"/>
        <end position="362"/>
    </location>
</feature>